<proteinExistence type="predicted"/>
<name>A0A1W6QYF1_ENTFL</name>
<dbReference type="AlphaFoldDB" id="A0A1W6QYF1"/>
<evidence type="ECO:0008006" key="3">
    <source>
        <dbReference type="Google" id="ProtNLM"/>
    </source>
</evidence>
<dbReference type="NCBIfam" id="NF041498">
    <property type="entry name" value="MobP2"/>
    <property type="match status" value="1"/>
</dbReference>
<dbReference type="RefSeq" id="WP_172689741.1">
    <property type="nucleotide sequence ID" value="NZ_KY303941.1"/>
</dbReference>
<evidence type="ECO:0000313" key="2">
    <source>
        <dbReference type="EMBL" id="ARO46261.1"/>
    </source>
</evidence>
<organism evidence="2">
    <name type="scientific">Enterococcus faecalis</name>
    <name type="common">Streptococcus faecalis</name>
    <dbReference type="NCBI Taxonomy" id="1351"/>
    <lineage>
        <taxon>Bacteria</taxon>
        <taxon>Bacillati</taxon>
        <taxon>Bacillota</taxon>
        <taxon>Bacilli</taxon>
        <taxon>Lactobacillales</taxon>
        <taxon>Enterococcaceae</taxon>
        <taxon>Enterococcus</taxon>
    </lineage>
</organism>
<reference evidence="2" key="1">
    <citation type="submission" date="2016-12" db="EMBL/GenBank/DDBJ databases">
        <title>Characterization of a Plasmid Isolated from Enterococcus faecalis found in the Fecal Material of a Blue Whale.</title>
        <authorList>
            <person name="McLaughlin R."/>
        </authorList>
    </citation>
    <scope>NUCLEOTIDE SEQUENCE</scope>
    <source>
        <strain evidence="2">3</strain>
        <plasmid evidence="2">pGTC3</plasmid>
    </source>
</reference>
<geneLocation type="plasmid" evidence="2">
    <name>pGTC3</name>
</geneLocation>
<feature type="region of interest" description="Disordered" evidence="1">
    <location>
        <begin position="344"/>
        <end position="372"/>
    </location>
</feature>
<dbReference type="InterPro" id="IPR048101">
    <property type="entry name" value="MobP2"/>
</dbReference>
<accession>A0A1W6QYF1</accession>
<dbReference type="Pfam" id="PF18555">
    <property type="entry name" value="MobL"/>
    <property type="match status" value="1"/>
</dbReference>
<protein>
    <recommendedName>
        <fullName evidence="3">Relaxase</fullName>
    </recommendedName>
</protein>
<keyword evidence="2" id="KW-0614">Plasmid</keyword>
<dbReference type="EMBL" id="KY303941">
    <property type="protein sequence ID" value="ARO46261.1"/>
    <property type="molecule type" value="Genomic_DNA"/>
</dbReference>
<dbReference type="InterPro" id="IPR041073">
    <property type="entry name" value="MobL"/>
</dbReference>
<sequence length="414" mass="49849">MTEKKRPGVVFAFQYVTGKAETFKTYVDYLDRDEAVRNEHFEKFNAATKDKDGYLEYMGNPEKSDGLFTANKDQLTTKERRSIKEVFQQAQEQDSVMWQGVVSFDNDWLAHYGFWNPRTKQLQVDDIKNAFRHMMKETLVEEQLADSANWAASIHYNTDNIHIHFAIVEPEPTRPYGLYTNRKTGETYQARKGSWHKKTLDHVRSRMVSNLLDRDQSLAKISTLIRKEITGPGYLWKAALREEPYRQLYTQIYDRLPNDRRLWKYNNHVLREARPFIDQYIERYLSEYQPYLVSQLDQQLQEEMDVRERAYGTGDIEYKRILDYRKNKYHELYTRLGNSLLRDMKEQDQERKKRIPRQYDTNQEEWEKTTKQKPLVSQKQLNKIKRGLDRQVEHARNQRIYQQLLREQEQENSR</sequence>
<evidence type="ECO:0000256" key="1">
    <source>
        <dbReference type="SAM" id="MobiDB-lite"/>
    </source>
</evidence>